<reference evidence="1 2" key="1">
    <citation type="submission" date="2022-05" db="EMBL/GenBank/DDBJ databases">
        <authorList>
            <consortium name="Genoscope - CEA"/>
            <person name="William W."/>
        </authorList>
    </citation>
    <scope>NUCLEOTIDE SEQUENCE [LARGE SCALE GENOMIC DNA]</scope>
</reference>
<gene>
    <name evidence="1" type="ORF">PLOB_00036629</name>
</gene>
<protein>
    <submittedName>
        <fullName evidence="1">Uncharacterized protein</fullName>
    </submittedName>
</protein>
<dbReference type="EMBL" id="CALNXK010000052">
    <property type="protein sequence ID" value="CAH3133069.1"/>
    <property type="molecule type" value="Genomic_DNA"/>
</dbReference>
<accession>A0ABN8P443</accession>
<feature type="non-terminal residue" evidence="1">
    <location>
        <position position="150"/>
    </location>
</feature>
<organism evidence="1 2">
    <name type="scientific">Porites lobata</name>
    <dbReference type="NCBI Taxonomy" id="104759"/>
    <lineage>
        <taxon>Eukaryota</taxon>
        <taxon>Metazoa</taxon>
        <taxon>Cnidaria</taxon>
        <taxon>Anthozoa</taxon>
        <taxon>Hexacorallia</taxon>
        <taxon>Scleractinia</taxon>
        <taxon>Fungiina</taxon>
        <taxon>Poritidae</taxon>
        <taxon>Porites</taxon>
    </lineage>
</organism>
<comment type="caution">
    <text evidence="1">The sequence shown here is derived from an EMBL/GenBank/DDBJ whole genome shotgun (WGS) entry which is preliminary data.</text>
</comment>
<dbReference type="Proteomes" id="UP001159405">
    <property type="component" value="Unassembled WGS sequence"/>
</dbReference>
<proteinExistence type="predicted"/>
<keyword evidence="2" id="KW-1185">Reference proteome</keyword>
<evidence type="ECO:0000313" key="1">
    <source>
        <dbReference type="EMBL" id="CAH3133069.1"/>
    </source>
</evidence>
<evidence type="ECO:0000313" key="2">
    <source>
        <dbReference type="Proteomes" id="UP001159405"/>
    </source>
</evidence>
<name>A0ABN8P443_9CNID</name>
<sequence length="150" mass="17125">MDTIPASLGGTDDERENEPTLEEYYKPDGLLRVGRSRCGFPDRKNDHLVQLLVCKNQNTRETLDISENYEITVTVARDAGQGSDPVDCDYMRIKTETKNGLKRSMAGVAGFYFRFYEPNTMYLVTFALKTGPTTKKSEKKRKKQQSLRKT</sequence>